<dbReference type="InterPro" id="IPR010998">
    <property type="entry name" value="Integrase_recombinase_N"/>
</dbReference>
<dbReference type="PANTHER" id="PTHR30349">
    <property type="entry name" value="PHAGE INTEGRASE-RELATED"/>
    <property type="match status" value="1"/>
</dbReference>
<proteinExistence type="inferred from homology"/>
<evidence type="ECO:0000256" key="2">
    <source>
        <dbReference type="ARBA" id="ARBA00023125"/>
    </source>
</evidence>
<dbReference type="SUPFAM" id="SSF56349">
    <property type="entry name" value="DNA breaking-rejoining enzymes"/>
    <property type="match status" value="1"/>
</dbReference>
<feature type="domain" description="Tyr recombinase" evidence="6">
    <location>
        <begin position="140"/>
        <end position="328"/>
    </location>
</feature>
<keyword evidence="2 4" id="KW-0238">DNA-binding</keyword>
<dbReference type="RefSeq" id="WP_369184125.1">
    <property type="nucleotide sequence ID" value="NZ_CP163445.1"/>
</dbReference>
<evidence type="ECO:0000313" key="8">
    <source>
        <dbReference type="EMBL" id="XDQ81151.1"/>
    </source>
</evidence>
<dbReference type="Pfam" id="PF00589">
    <property type="entry name" value="Phage_integrase"/>
    <property type="match status" value="1"/>
</dbReference>
<dbReference type="Gene3D" id="1.10.150.130">
    <property type="match status" value="1"/>
</dbReference>
<dbReference type="InterPro" id="IPR053876">
    <property type="entry name" value="Phage_int_M"/>
</dbReference>
<name>A0AB39TPL6_9ACTN</name>
<feature type="domain" description="Core-binding (CB)" evidence="7">
    <location>
        <begin position="34"/>
        <end position="121"/>
    </location>
</feature>
<dbReference type="InterPro" id="IPR011010">
    <property type="entry name" value="DNA_brk_join_enz"/>
</dbReference>
<dbReference type="InterPro" id="IPR044068">
    <property type="entry name" value="CB"/>
</dbReference>
<feature type="coiled-coil region" evidence="5">
    <location>
        <begin position="338"/>
        <end position="365"/>
    </location>
</feature>
<dbReference type="PROSITE" id="PS51900">
    <property type="entry name" value="CB"/>
    <property type="match status" value="1"/>
</dbReference>
<comment type="similarity">
    <text evidence="1">Belongs to the 'phage' integrase family.</text>
</comment>
<evidence type="ECO:0000256" key="1">
    <source>
        <dbReference type="ARBA" id="ARBA00008857"/>
    </source>
</evidence>
<dbReference type="PANTHER" id="PTHR30349:SF64">
    <property type="entry name" value="PROPHAGE INTEGRASE INTD-RELATED"/>
    <property type="match status" value="1"/>
</dbReference>
<dbReference type="GO" id="GO:0003677">
    <property type="term" value="F:DNA binding"/>
    <property type="evidence" value="ECO:0007669"/>
    <property type="project" value="UniProtKB-UniRule"/>
</dbReference>
<organism evidence="8">
    <name type="scientific">Streptomyces sp. Y1</name>
    <dbReference type="NCBI Taxonomy" id="3238634"/>
    <lineage>
        <taxon>Bacteria</taxon>
        <taxon>Bacillati</taxon>
        <taxon>Actinomycetota</taxon>
        <taxon>Actinomycetes</taxon>
        <taxon>Kitasatosporales</taxon>
        <taxon>Streptomycetaceae</taxon>
        <taxon>Streptomyces</taxon>
    </lineage>
</organism>
<dbReference type="GO" id="GO:0006310">
    <property type="term" value="P:DNA recombination"/>
    <property type="evidence" value="ECO:0007669"/>
    <property type="project" value="UniProtKB-KW"/>
</dbReference>
<dbReference type="InterPro" id="IPR050090">
    <property type="entry name" value="Tyrosine_recombinase_XerCD"/>
</dbReference>
<evidence type="ECO:0000259" key="7">
    <source>
        <dbReference type="PROSITE" id="PS51900"/>
    </source>
</evidence>
<dbReference type="Pfam" id="PF22022">
    <property type="entry name" value="Phage_int_M"/>
    <property type="match status" value="1"/>
</dbReference>
<keyword evidence="5" id="KW-0175">Coiled coil</keyword>
<gene>
    <name evidence="8" type="ORF">AB2U05_23160</name>
</gene>
<evidence type="ECO:0000256" key="5">
    <source>
        <dbReference type="SAM" id="Coils"/>
    </source>
</evidence>
<accession>A0AB39TPL6</accession>
<dbReference type="GO" id="GO:0015074">
    <property type="term" value="P:DNA integration"/>
    <property type="evidence" value="ECO:0007669"/>
    <property type="project" value="InterPro"/>
</dbReference>
<sequence length="371" mass="40927">MKTVQRKVDAEATRTELEEKLGNGTYRDPSAGRTKFAEVAEEWFTAKLNVKRSTRARYRIALDTYVIPKWGSTPVARIQFDGIAKWLGDILADSVSSGKPLSASSIRKIHVVLKGVLDYAVHARRIAYNPAIGIPLPRYVPPEHVYLDNVQVENLADACGEYRTLILFLAYTGVRWGEATAIKISRVNLATRRVRIAETWSRDKSGLYLDTPKNHERRSVPVPAFLLKELELLMAGRNPDDLLFTAPEGGKLIVGNFTRRRFKKALESAGLADLGITLHKLRHTAASLAIASGADVKVVQTMLGHKTATLTLDTYGHLWPDRLDEVSDRLDSQRSKVLKLAKKKAEKAQKKAAKLAAEVAALEAAADAAAA</sequence>
<dbReference type="CDD" id="cd01189">
    <property type="entry name" value="INT_ICEBs1_C_like"/>
    <property type="match status" value="1"/>
</dbReference>
<dbReference type="Gene3D" id="1.10.443.10">
    <property type="entry name" value="Intergrase catalytic core"/>
    <property type="match status" value="1"/>
</dbReference>
<evidence type="ECO:0000256" key="4">
    <source>
        <dbReference type="PROSITE-ProRule" id="PRU01248"/>
    </source>
</evidence>
<dbReference type="InterPro" id="IPR013762">
    <property type="entry name" value="Integrase-like_cat_sf"/>
</dbReference>
<evidence type="ECO:0000256" key="3">
    <source>
        <dbReference type="ARBA" id="ARBA00023172"/>
    </source>
</evidence>
<dbReference type="InterPro" id="IPR002104">
    <property type="entry name" value="Integrase_catalytic"/>
</dbReference>
<dbReference type="PROSITE" id="PS51898">
    <property type="entry name" value="TYR_RECOMBINASE"/>
    <property type="match status" value="1"/>
</dbReference>
<protein>
    <submittedName>
        <fullName evidence="8">Tyrosine-type recombinase/integrase</fullName>
    </submittedName>
</protein>
<evidence type="ECO:0000259" key="6">
    <source>
        <dbReference type="PROSITE" id="PS51898"/>
    </source>
</evidence>
<reference evidence="8" key="1">
    <citation type="submission" date="2024-07" db="EMBL/GenBank/DDBJ databases">
        <authorList>
            <person name="Yu S.T."/>
        </authorList>
    </citation>
    <scope>NUCLEOTIDE SEQUENCE</scope>
    <source>
        <strain evidence="8">Y1</strain>
    </source>
</reference>
<keyword evidence="3" id="KW-0233">DNA recombination</keyword>
<dbReference type="EMBL" id="CP163445">
    <property type="protein sequence ID" value="XDQ81151.1"/>
    <property type="molecule type" value="Genomic_DNA"/>
</dbReference>
<dbReference type="AlphaFoldDB" id="A0AB39TPL6"/>